<dbReference type="SUPFAM" id="SSF82171">
    <property type="entry name" value="DPP6 N-terminal domain-like"/>
    <property type="match status" value="2"/>
</dbReference>
<reference evidence="4 5" key="1">
    <citation type="submission" date="2019-10" db="EMBL/GenBank/DDBJ databases">
        <authorList>
            <person name="Palmer J.M."/>
        </authorList>
    </citation>
    <scope>NUCLEOTIDE SEQUENCE [LARGE SCALE GENOMIC DNA]</scope>
    <source>
        <strain evidence="4 5">TWF694</strain>
    </source>
</reference>
<dbReference type="InterPro" id="IPR001680">
    <property type="entry name" value="WD40_rpt"/>
</dbReference>
<keyword evidence="1" id="KW-0677">Repeat</keyword>
<dbReference type="Proteomes" id="UP001365542">
    <property type="component" value="Unassembled WGS sequence"/>
</dbReference>
<accession>A0AAV9WWX0</accession>
<feature type="domain" description="Nephrocystin 3-like N-terminal" evidence="3">
    <location>
        <begin position="2"/>
        <end position="133"/>
    </location>
</feature>
<keyword evidence="5" id="KW-1185">Reference proteome</keyword>
<evidence type="ECO:0000256" key="1">
    <source>
        <dbReference type="ARBA" id="ARBA00022737"/>
    </source>
</evidence>
<name>A0AAV9WWX0_9PEZI</name>
<dbReference type="SUPFAM" id="SSF69322">
    <property type="entry name" value="Tricorn protease domain 2"/>
    <property type="match status" value="1"/>
</dbReference>
<dbReference type="EMBL" id="JAVHJO010000014">
    <property type="protein sequence ID" value="KAK6528814.1"/>
    <property type="molecule type" value="Genomic_DNA"/>
</dbReference>
<feature type="region of interest" description="Disordered" evidence="2">
    <location>
        <begin position="630"/>
        <end position="651"/>
    </location>
</feature>
<evidence type="ECO:0000256" key="2">
    <source>
        <dbReference type="SAM" id="MobiDB-lite"/>
    </source>
</evidence>
<dbReference type="InterPro" id="IPR015943">
    <property type="entry name" value="WD40/YVTN_repeat-like_dom_sf"/>
</dbReference>
<dbReference type="Pfam" id="PF00400">
    <property type="entry name" value="WD40"/>
    <property type="match status" value="2"/>
</dbReference>
<evidence type="ECO:0000313" key="5">
    <source>
        <dbReference type="Proteomes" id="UP001365542"/>
    </source>
</evidence>
<dbReference type="InterPro" id="IPR056884">
    <property type="entry name" value="NPHP3-like_N"/>
</dbReference>
<dbReference type="Gene3D" id="2.130.10.10">
    <property type="entry name" value="YVTN repeat-like/Quinoprotein amine dehydrogenase"/>
    <property type="match status" value="3"/>
</dbReference>
<protein>
    <recommendedName>
        <fullName evidence="3">Nephrocystin 3-like N-terminal domain-containing protein</fullName>
    </recommendedName>
</protein>
<sequence length="1298" mass="145758">MIAIGLIEHLTTRSTSIAITYFLCQNANHELSSLQAIVKGLILQLALYDKELKEPIRRRWDVENERFKIDVTSWKALWQIFLEMLQRCKAEKVYVILDALDECQDDNKADLLKQIVQTGLDWPSKIKWLLTSRPLGSAERELLTGSDQVQVSMDLNSKEVSEAVTYFIEHRVANLDGRHKYGPSLRQQVLKQIVEKAENTYLWASLVCKSLENVRRQETLATIEDFPPGLHPLYEQRLKKLGGENSSAATGCLRLLKVMLLTYRPLSTSELYSVSGLEEEWITLDELVAGCASFVTLQGNTKLVFVHKSAQDYLMGEMGQSILDSRERYGHDKIWLSCVSHLSQCLKANIINLPPLSAPWHPRLLEHQENTILGSVEYAASFWVQHFETAKQTTRIEVTLNADETIEIFLRAKLLEWVESLGLLGKLPHALSSLRVLENIGLTNSLLKLVQDAIRVLLRHFQTLEIWPLQIYSSAIIFSPANSLVKLLNRHKIPAWLKGLPLADENWPPMVQTITSKSLGLTGSSEYLIAIKFSPDGKHIASGHFDTLRLWDPMTSGLIQTFKVDITEKDPSDIDAGLPEDAPAFQMAFPSENQIAFIGFSRMALYDRTTGEVEKQILFRERHTSSVASDKARLSRLPHRKEKQSAPSRESTAITMITVSPDGKRLALLATHGSRQEIELWDIPAGLLIQTITIETTSKVKQIFASPCSKQIAISLYDHTIQTWDIIAGKQIGIIWTENFPKLIAVSDDQFLVIVPEGGGAIEIWDSVTSRRNHLIETPQDTMDGQNQYPGPVVFSPDSKIIASEFERGFINLYSPSTGSLIAQIPWEPKFKASSLLGTDKTLSIVFSPNSEYLAINFLAGVRVWDLASGLKTGLFKQPQIIDCQWWTQIMFSPDNERIAVASKMDIKLYELASGCPKIQEELLDHSQEQTDTLGANSDDNSPIQPVTARTNTPKAFQGSFEKSRVIDLFFSENSRRMLSRHQRGPVTVWDSNNEAPQSYVIEGIFNTAALSPDGKCIALGSLWSNVRIYVWASASGISTAPRKVGEIQVFQSKPTSSKDSIWSMVFSPDGRQLAGASENKIQLWDMYTGGLLATFGGQVLGTHGMAFSPDGKKLASMATESESTDNPAQALIRKIPWSKIPIRREKFERYPLAKVWDIAAALNKIGSGHAPSLTVHKCQKFRPKEYSRNMRFSQDGRHLIIGDDRILVDDTPIPGRYQSREAESPRYLTVKGNGVYYGEWVWPLLVMPPEFDSDYSIFQGEDRAAIGLQDGRVMDIEIHKQNLEEHIAIDSQLNQQS</sequence>
<organism evidence="4 5">
    <name type="scientific">Orbilia ellipsospora</name>
    <dbReference type="NCBI Taxonomy" id="2528407"/>
    <lineage>
        <taxon>Eukaryota</taxon>
        <taxon>Fungi</taxon>
        <taxon>Dikarya</taxon>
        <taxon>Ascomycota</taxon>
        <taxon>Pezizomycotina</taxon>
        <taxon>Orbiliomycetes</taxon>
        <taxon>Orbiliales</taxon>
        <taxon>Orbiliaceae</taxon>
        <taxon>Orbilia</taxon>
    </lineage>
</organism>
<evidence type="ECO:0000313" key="4">
    <source>
        <dbReference type="EMBL" id="KAK6528814.1"/>
    </source>
</evidence>
<comment type="caution">
    <text evidence="4">The sequence shown here is derived from an EMBL/GenBank/DDBJ whole genome shotgun (WGS) entry which is preliminary data.</text>
</comment>
<proteinExistence type="predicted"/>
<dbReference type="PANTHER" id="PTHR10039:SF15">
    <property type="entry name" value="NACHT DOMAIN-CONTAINING PROTEIN"/>
    <property type="match status" value="1"/>
</dbReference>
<dbReference type="PANTHER" id="PTHR10039">
    <property type="entry name" value="AMELOGENIN"/>
    <property type="match status" value="1"/>
</dbReference>
<evidence type="ECO:0000259" key="3">
    <source>
        <dbReference type="Pfam" id="PF24883"/>
    </source>
</evidence>
<gene>
    <name evidence="4" type="ORF">TWF694_004047</name>
</gene>
<dbReference type="SMART" id="SM00320">
    <property type="entry name" value="WD40"/>
    <property type="match status" value="6"/>
</dbReference>
<dbReference type="Pfam" id="PF24883">
    <property type="entry name" value="NPHP3_N"/>
    <property type="match status" value="1"/>
</dbReference>